<accession>A0A0A9H107</accession>
<reference evidence="1" key="2">
    <citation type="journal article" date="2015" name="Data Brief">
        <title>Shoot transcriptome of the giant reed, Arundo donax.</title>
        <authorList>
            <person name="Barrero R.A."/>
            <person name="Guerrero F.D."/>
            <person name="Moolhuijzen P."/>
            <person name="Goolsby J.A."/>
            <person name="Tidwell J."/>
            <person name="Bellgard S.E."/>
            <person name="Bellgard M.I."/>
        </authorList>
    </citation>
    <scope>NUCLEOTIDE SEQUENCE</scope>
    <source>
        <tissue evidence="1">Shoot tissue taken approximately 20 cm above the soil surface</tissue>
    </source>
</reference>
<dbReference type="EMBL" id="GBRH01166976">
    <property type="protein sequence ID" value="JAE30920.1"/>
    <property type="molecule type" value="Transcribed_RNA"/>
</dbReference>
<name>A0A0A9H107_ARUDO</name>
<protein>
    <submittedName>
        <fullName evidence="1">Uncharacterized protein</fullName>
    </submittedName>
</protein>
<sequence length="94" mass="10893">MNYKDHSSLVTLLNFINRSDISHFTSEGPLFHIRKNSTITKWSRCIPLQVHSYDRNEWLSHQGDAYLLMVTVITDHAKHQVLKHIVSGKMQSSC</sequence>
<evidence type="ECO:0000313" key="1">
    <source>
        <dbReference type="EMBL" id="JAE30920.1"/>
    </source>
</evidence>
<organism evidence="1">
    <name type="scientific">Arundo donax</name>
    <name type="common">Giant reed</name>
    <name type="synonym">Donax arundinaceus</name>
    <dbReference type="NCBI Taxonomy" id="35708"/>
    <lineage>
        <taxon>Eukaryota</taxon>
        <taxon>Viridiplantae</taxon>
        <taxon>Streptophyta</taxon>
        <taxon>Embryophyta</taxon>
        <taxon>Tracheophyta</taxon>
        <taxon>Spermatophyta</taxon>
        <taxon>Magnoliopsida</taxon>
        <taxon>Liliopsida</taxon>
        <taxon>Poales</taxon>
        <taxon>Poaceae</taxon>
        <taxon>PACMAD clade</taxon>
        <taxon>Arundinoideae</taxon>
        <taxon>Arundineae</taxon>
        <taxon>Arundo</taxon>
    </lineage>
</organism>
<reference evidence="1" key="1">
    <citation type="submission" date="2014-09" db="EMBL/GenBank/DDBJ databases">
        <authorList>
            <person name="Magalhaes I.L.F."/>
            <person name="Oliveira U."/>
            <person name="Santos F.R."/>
            <person name="Vidigal T.H.D.A."/>
            <person name="Brescovit A.D."/>
            <person name="Santos A.J."/>
        </authorList>
    </citation>
    <scope>NUCLEOTIDE SEQUENCE</scope>
    <source>
        <tissue evidence="1">Shoot tissue taken approximately 20 cm above the soil surface</tissue>
    </source>
</reference>
<proteinExistence type="predicted"/>
<dbReference type="AlphaFoldDB" id="A0A0A9H107"/>